<evidence type="ECO:0000313" key="2">
    <source>
        <dbReference type="EMBL" id="MCL2913699.1"/>
    </source>
</evidence>
<keyword evidence="3" id="KW-1185">Reference proteome</keyword>
<feature type="region of interest" description="Disordered" evidence="1">
    <location>
        <begin position="22"/>
        <end position="43"/>
    </location>
</feature>
<organism evidence="2 3">
    <name type="scientific">Shewanella corallii</name>
    <dbReference type="NCBI Taxonomy" id="560080"/>
    <lineage>
        <taxon>Bacteria</taxon>
        <taxon>Pseudomonadati</taxon>
        <taxon>Pseudomonadota</taxon>
        <taxon>Gammaproteobacteria</taxon>
        <taxon>Alteromonadales</taxon>
        <taxon>Shewanellaceae</taxon>
        <taxon>Shewanella</taxon>
    </lineage>
</organism>
<sequence length="43" mass="4736">MGLTPESKRCCAPVLHDPELKHVNGEKPELSAHLLEDGKRNAD</sequence>
<protein>
    <submittedName>
        <fullName evidence="2">Uncharacterized protein</fullName>
    </submittedName>
</protein>
<evidence type="ECO:0000256" key="1">
    <source>
        <dbReference type="SAM" id="MobiDB-lite"/>
    </source>
</evidence>
<reference evidence="2 3" key="1">
    <citation type="submission" date="2022-01" db="EMBL/GenBank/DDBJ databases">
        <title>Whole genome-based taxonomy of the Shewanellaceae.</title>
        <authorList>
            <person name="Martin-Rodriguez A.J."/>
        </authorList>
    </citation>
    <scope>NUCLEOTIDE SEQUENCE [LARGE SCALE GENOMIC DNA]</scope>
    <source>
        <strain evidence="2 3">DSM 21332</strain>
    </source>
</reference>
<dbReference type="Proteomes" id="UP001202831">
    <property type="component" value="Unassembled WGS sequence"/>
</dbReference>
<dbReference type="EMBL" id="JAKIKT010000002">
    <property type="protein sequence ID" value="MCL2913699.1"/>
    <property type="molecule type" value="Genomic_DNA"/>
</dbReference>
<proteinExistence type="predicted"/>
<name>A0ABT0N5M1_9GAMM</name>
<evidence type="ECO:0000313" key="3">
    <source>
        <dbReference type="Proteomes" id="UP001202831"/>
    </source>
</evidence>
<gene>
    <name evidence="2" type="ORF">L2725_07825</name>
</gene>
<accession>A0ABT0N5M1</accession>
<comment type="caution">
    <text evidence="2">The sequence shown here is derived from an EMBL/GenBank/DDBJ whole genome shotgun (WGS) entry which is preliminary data.</text>
</comment>